<evidence type="ECO:0000256" key="6">
    <source>
        <dbReference type="ARBA" id="ARBA00023239"/>
    </source>
</evidence>
<comment type="catalytic activity">
    <reaction evidence="1">
        <text>7,8-dihydroneopterin = 6-hydroxymethyl-7,8-dihydropterin + glycolaldehyde</text>
        <dbReference type="Rhea" id="RHEA:10540"/>
        <dbReference type="ChEBI" id="CHEBI:17001"/>
        <dbReference type="ChEBI" id="CHEBI:17071"/>
        <dbReference type="ChEBI" id="CHEBI:44841"/>
        <dbReference type="EC" id="4.1.2.25"/>
    </reaction>
</comment>
<dbReference type="PANTHER" id="PTHR42844">
    <property type="entry name" value="DIHYDRONEOPTERIN ALDOLASE 1-RELATED"/>
    <property type="match status" value="1"/>
</dbReference>
<dbReference type="InterPro" id="IPR006157">
    <property type="entry name" value="FolB_dom"/>
</dbReference>
<dbReference type="NCBIfam" id="TIGR00526">
    <property type="entry name" value="folB_dom"/>
    <property type="match status" value="1"/>
</dbReference>
<feature type="domain" description="Dihydroneopterin aldolase/epimerase" evidence="8">
    <location>
        <begin position="8"/>
        <end position="117"/>
    </location>
</feature>
<dbReference type="PANTHER" id="PTHR42844:SF1">
    <property type="entry name" value="DIHYDRONEOPTERIN ALDOLASE 1-RELATED"/>
    <property type="match status" value="1"/>
</dbReference>
<proteinExistence type="inferred from homology"/>
<dbReference type="Gene3D" id="3.30.1130.10">
    <property type="match status" value="1"/>
</dbReference>
<reference evidence="9" key="2">
    <citation type="submission" date="2020-09" db="EMBL/GenBank/DDBJ databases">
        <authorList>
            <person name="Sun Q."/>
            <person name="Kim S."/>
        </authorList>
    </citation>
    <scope>NUCLEOTIDE SEQUENCE</scope>
    <source>
        <strain evidence="9">KCTC 32296</strain>
    </source>
</reference>
<keyword evidence="5" id="KW-0289">Folate biosynthesis</keyword>
<evidence type="ECO:0000256" key="3">
    <source>
        <dbReference type="ARBA" id="ARBA00005708"/>
    </source>
</evidence>
<evidence type="ECO:0000256" key="2">
    <source>
        <dbReference type="ARBA" id="ARBA00005013"/>
    </source>
</evidence>
<comment type="pathway">
    <text evidence="2">Cofactor biosynthesis; tetrahydrofolate biosynthesis; 2-amino-4-hydroxy-6-hydroxymethyl-7,8-dihydropteridine diphosphate from 7,8-dihydroneopterin triphosphate: step 3/4.</text>
</comment>
<keyword evidence="10" id="KW-1185">Reference proteome</keyword>
<dbReference type="RefSeq" id="WP_189485646.1">
    <property type="nucleotide sequence ID" value="NZ_BMZB01000001.1"/>
</dbReference>
<protein>
    <recommendedName>
        <fullName evidence="4">dihydroneopterin aldolase</fullName>
        <ecNumber evidence="4">4.1.2.25</ecNumber>
    </recommendedName>
    <alternativeName>
        <fullName evidence="7">7,8-dihydroneopterin aldolase</fullName>
    </alternativeName>
</protein>
<name>A0A918Q0D5_9CAUL</name>
<dbReference type="Pfam" id="PF02152">
    <property type="entry name" value="FolB"/>
    <property type="match status" value="1"/>
</dbReference>
<dbReference type="AlphaFoldDB" id="A0A918Q0D5"/>
<sequence>MSLKSRKIFVRGLKVEAAIGIYDHEHGRTQPLIIDAVITVGTHPIHGLKDTLNYELVGQFARDIIARGHIKLVESLAEDIATHLLELPIAQSVEVTINKPEALSDADQAGCTVVMER</sequence>
<keyword evidence="6" id="KW-0456">Lyase</keyword>
<organism evidence="9 10">
    <name type="scientific">Asticcacaulis endophyticus</name>
    <dbReference type="NCBI Taxonomy" id="1395890"/>
    <lineage>
        <taxon>Bacteria</taxon>
        <taxon>Pseudomonadati</taxon>
        <taxon>Pseudomonadota</taxon>
        <taxon>Alphaproteobacteria</taxon>
        <taxon>Caulobacterales</taxon>
        <taxon>Caulobacteraceae</taxon>
        <taxon>Asticcacaulis</taxon>
    </lineage>
</organism>
<dbReference type="GO" id="GO:0004150">
    <property type="term" value="F:dihydroneopterin aldolase activity"/>
    <property type="evidence" value="ECO:0007669"/>
    <property type="project" value="UniProtKB-EC"/>
</dbReference>
<evidence type="ECO:0000256" key="5">
    <source>
        <dbReference type="ARBA" id="ARBA00022909"/>
    </source>
</evidence>
<gene>
    <name evidence="9" type="ORF">GCM10011273_13890</name>
</gene>
<evidence type="ECO:0000313" key="10">
    <source>
        <dbReference type="Proteomes" id="UP000662572"/>
    </source>
</evidence>
<reference evidence="9" key="1">
    <citation type="journal article" date="2014" name="Int. J. Syst. Evol. Microbiol.">
        <title>Complete genome sequence of Corynebacterium casei LMG S-19264T (=DSM 44701T), isolated from a smear-ripened cheese.</title>
        <authorList>
            <consortium name="US DOE Joint Genome Institute (JGI-PGF)"/>
            <person name="Walter F."/>
            <person name="Albersmeier A."/>
            <person name="Kalinowski J."/>
            <person name="Ruckert C."/>
        </authorList>
    </citation>
    <scope>NUCLEOTIDE SEQUENCE</scope>
    <source>
        <strain evidence="9">KCTC 32296</strain>
    </source>
</reference>
<dbReference type="EC" id="4.1.2.25" evidence="4"/>
<dbReference type="Proteomes" id="UP000662572">
    <property type="component" value="Unassembled WGS sequence"/>
</dbReference>
<comment type="caution">
    <text evidence="9">The sequence shown here is derived from an EMBL/GenBank/DDBJ whole genome shotgun (WGS) entry which is preliminary data.</text>
</comment>
<comment type="similarity">
    <text evidence="3">Belongs to the DHNA family.</text>
</comment>
<evidence type="ECO:0000256" key="7">
    <source>
        <dbReference type="ARBA" id="ARBA00032903"/>
    </source>
</evidence>
<dbReference type="InterPro" id="IPR006156">
    <property type="entry name" value="Dihydroneopterin_aldolase"/>
</dbReference>
<dbReference type="GO" id="GO:0046656">
    <property type="term" value="P:folic acid biosynthetic process"/>
    <property type="evidence" value="ECO:0007669"/>
    <property type="project" value="UniProtKB-KW"/>
</dbReference>
<dbReference type="SMART" id="SM00905">
    <property type="entry name" value="FolB"/>
    <property type="match status" value="1"/>
</dbReference>
<dbReference type="InterPro" id="IPR043133">
    <property type="entry name" value="GTP-CH-I_C/QueF"/>
</dbReference>
<evidence type="ECO:0000256" key="1">
    <source>
        <dbReference type="ARBA" id="ARBA00001353"/>
    </source>
</evidence>
<evidence type="ECO:0000256" key="4">
    <source>
        <dbReference type="ARBA" id="ARBA00013043"/>
    </source>
</evidence>
<dbReference type="GO" id="GO:0005737">
    <property type="term" value="C:cytoplasm"/>
    <property type="evidence" value="ECO:0007669"/>
    <property type="project" value="TreeGrafter"/>
</dbReference>
<accession>A0A918Q0D5</accession>
<evidence type="ECO:0000259" key="8">
    <source>
        <dbReference type="SMART" id="SM00905"/>
    </source>
</evidence>
<dbReference type="EMBL" id="BMZB01000001">
    <property type="protein sequence ID" value="GGZ29135.1"/>
    <property type="molecule type" value="Genomic_DNA"/>
</dbReference>
<dbReference type="SUPFAM" id="SSF55620">
    <property type="entry name" value="Tetrahydrobiopterin biosynthesis enzymes-like"/>
    <property type="match status" value="1"/>
</dbReference>
<evidence type="ECO:0000313" key="9">
    <source>
        <dbReference type="EMBL" id="GGZ29135.1"/>
    </source>
</evidence>